<evidence type="ECO:0000256" key="1">
    <source>
        <dbReference type="ARBA" id="ARBA00006484"/>
    </source>
</evidence>
<dbReference type="Proteomes" id="UP000059188">
    <property type="component" value="Unassembled WGS sequence"/>
</dbReference>
<dbReference type="InterPro" id="IPR052178">
    <property type="entry name" value="Sec_Metab_Biosynth_SDR"/>
</dbReference>
<dbReference type="Proteomes" id="UP000012065">
    <property type="component" value="Unassembled WGS sequence"/>
</dbReference>
<accession>M5C7T5</accession>
<evidence type="ECO:0000313" key="6">
    <source>
        <dbReference type="Proteomes" id="UP000012065"/>
    </source>
</evidence>
<keyword evidence="7" id="KW-1185">Reference proteome</keyword>
<dbReference type="EMBL" id="LN679110">
    <property type="protein sequence ID" value="CEL53047.1"/>
    <property type="molecule type" value="Genomic_DNA"/>
</dbReference>
<gene>
    <name evidence="4" type="ORF">BN14_09215</name>
    <name evidence="5" type="ORF">RSOLAG1IB_06115</name>
</gene>
<dbReference type="STRING" id="1108050.M5C7T5"/>
<evidence type="ECO:0000313" key="7">
    <source>
        <dbReference type="Proteomes" id="UP000059188"/>
    </source>
</evidence>
<dbReference type="GO" id="GO:0016491">
    <property type="term" value="F:oxidoreductase activity"/>
    <property type="evidence" value="ECO:0007669"/>
    <property type="project" value="UniProtKB-KW"/>
</dbReference>
<evidence type="ECO:0000313" key="5">
    <source>
        <dbReference type="EMBL" id="CEL53047.1"/>
    </source>
</evidence>
<reference evidence="4 6" key="2">
    <citation type="journal article" date="2013" name="J. Biotechnol.">
        <title>Establishment and interpretation of the genome sequence of the phytopathogenic fungus Rhizoctonia solani AG1-IB isolate 7/3/14.</title>
        <authorList>
            <person name="Wibberg D.W."/>
            <person name="Jelonek L.J."/>
            <person name="Rupp O.R."/>
            <person name="Hennig M.H."/>
            <person name="Eikmeyer F.E."/>
            <person name="Goesmann A.G."/>
            <person name="Hartmann A.H."/>
            <person name="Borriss R.B."/>
            <person name="Grosch R.G."/>
            <person name="Puehler A.P."/>
            <person name="Schlueter A.S."/>
        </authorList>
    </citation>
    <scope>NUCLEOTIDE SEQUENCE [LARGE SCALE GENOMIC DNA]</scope>
    <source>
        <strain evidence="6">AG1-IB / isolate 7/3/14</strain>
        <strain evidence="4">Isolate 7/3/14</strain>
    </source>
</reference>
<dbReference type="Pfam" id="PF13561">
    <property type="entry name" value="adh_short_C2"/>
    <property type="match status" value="1"/>
</dbReference>
<comment type="similarity">
    <text evidence="1">Belongs to the short-chain dehydrogenases/reductases (SDR) family.</text>
</comment>
<dbReference type="InterPro" id="IPR036291">
    <property type="entry name" value="NAD(P)-bd_dom_sf"/>
</dbReference>
<evidence type="ECO:0000256" key="3">
    <source>
        <dbReference type="ARBA" id="ARBA00023002"/>
    </source>
</evidence>
<reference evidence="5 7" key="3">
    <citation type="submission" date="2014-11" db="EMBL/GenBank/DDBJ databases">
        <authorList>
            <person name="Wibberg Daniel"/>
        </authorList>
    </citation>
    <scope>NUCLEOTIDE SEQUENCE [LARGE SCALE GENOMIC DNA]</scope>
    <source>
        <strain evidence="5">Rhizoctonia solani AG1-IB 7/3/14</strain>
    </source>
</reference>
<dbReference type="PRINTS" id="PR00081">
    <property type="entry name" value="GDHRDH"/>
</dbReference>
<dbReference type="InterPro" id="IPR002347">
    <property type="entry name" value="SDR_fam"/>
</dbReference>
<proteinExistence type="inferred from homology"/>
<sequence length="95" mass="9872">MLSTEFGLRKIPVRVNTIVPGAFPSEMTGMEGSVLTVDHVERIAQGIANVPSARGGLDKDIVGVALYLVSPASYYVNGQALAVDGGFLAVNPSVV</sequence>
<organism evidence="4 6">
    <name type="scientific">Thanatephorus cucumeris (strain AG1-IB / isolate 7/3/14)</name>
    <name type="common">Lettuce bottom rot fungus</name>
    <name type="synonym">Rhizoctonia solani</name>
    <dbReference type="NCBI Taxonomy" id="1108050"/>
    <lineage>
        <taxon>Eukaryota</taxon>
        <taxon>Fungi</taxon>
        <taxon>Dikarya</taxon>
        <taxon>Basidiomycota</taxon>
        <taxon>Agaricomycotina</taxon>
        <taxon>Agaricomycetes</taxon>
        <taxon>Cantharellales</taxon>
        <taxon>Ceratobasidiaceae</taxon>
        <taxon>Rhizoctonia</taxon>
        <taxon>Rhizoctonia solani AG-1</taxon>
    </lineage>
</organism>
<dbReference type="SUPFAM" id="SSF51735">
    <property type="entry name" value="NAD(P)-binding Rossmann-fold domains"/>
    <property type="match status" value="1"/>
</dbReference>
<keyword evidence="2" id="KW-0521">NADP</keyword>
<protein>
    <submittedName>
        <fullName evidence="4">Uncharacterized protein</fullName>
    </submittedName>
</protein>
<dbReference type="OrthoDB" id="3819888at2759"/>
<keyword evidence="3" id="KW-0560">Oxidoreductase</keyword>
<evidence type="ECO:0000313" key="4">
    <source>
        <dbReference type="EMBL" id="CCO35100.1"/>
    </source>
</evidence>
<reference evidence="4" key="1">
    <citation type="submission" date="2012-10" db="EMBL/GenBank/DDBJ databases">
        <authorList>
            <person name="Jelonek L."/>
        </authorList>
    </citation>
    <scope>NUCLEOTIDE SEQUENCE</scope>
    <source>
        <strain evidence="4">Isolate 7/3/14</strain>
    </source>
</reference>
<dbReference type="PANTHER" id="PTHR43618:SF4">
    <property type="entry name" value="SHORT CHAIN DEHYDROGENASE_REDUCTASE FAMILY (AFU_ORTHOLOGUE AFUA_7G04540)"/>
    <property type="match status" value="1"/>
</dbReference>
<dbReference type="PANTHER" id="PTHR43618">
    <property type="entry name" value="7-ALPHA-HYDROXYSTEROID DEHYDROGENASE"/>
    <property type="match status" value="1"/>
</dbReference>
<name>M5C7T5_THACB</name>
<dbReference type="Gene3D" id="3.40.50.720">
    <property type="entry name" value="NAD(P)-binding Rossmann-like Domain"/>
    <property type="match status" value="1"/>
</dbReference>
<dbReference type="AlphaFoldDB" id="M5C7T5"/>
<dbReference type="HOGENOM" id="CLU_010194_47_12_1"/>
<evidence type="ECO:0000256" key="2">
    <source>
        <dbReference type="ARBA" id="ARBA00022857"/>
    </source>
</evidence>
<dbReference type="EMBL" id="CAOJ01014087">
    <property type="protein sequence ID" value="CCO35100.1"/>
    <property type="molecule type" value="Genomic_DNA"/>
</dbReference>